<feature type="domain" description="Ancillary SecYEG translocon subunit/Cell division coordinator CpoB TPR" evidence="2">
    <location>
        <begin position="20"/>
        <end position="191"/>
    </location>
</feature>
<dbReference type="AlphaFoldDB" id="A0A432V556"/>
<comment type="caution">
    <text evidence="3">The sequence shown here is derived from an EMBL/GenBank/DDBJ whole genome shotgun (WGS) entry which is preliminary data.</text>
</comment>
<reference evidence="3 4" key="1">
    <citation type="submission" date="2018-11" db="EMBL/GenBank/DDBJ databases">
        <title>Pseudaminobacter arsenicus sp. nov., an arsenic-resistant bacterium isolated from arsenic-rich aquifers.</title>
        <authorList>
            <person name="Mu Y."/>
        </authorList>
    </citation>
    <scope>NUCLEOTIDE SEQUENCE [LARGE SCALE GENOMIC DNA]</scope>
    <source>
        <strain evidence="3 4">CB3</strain>
    </source>
</reference>
<dbReference type="EMBL" id="RKST01000013">
    <property type="protein sequence ID" value="RUM97276.1"/>
    <property type="molecule type" value="Genomic_DNA"/>
</dbReference>
<dbReference type="Gene3D" id="1.25.40.10">
    <property type="entry name" value="Tetratricopeptide repeat domain"/>
    <property type="match status" value="1"/>
</dbReference>
<keyword evidence="4" id="KW-1185">Reference proteome</keyword>
<dbReference type="InterPro" id="IPR011990">
    <property type="entry name" value="TPR-like_helical_dom_sf"/>
</dbReference>
<feature type="transmembrane region" description="Helical" evidence="1">
    <location>
        <begin position="26"/>
        <end position="47"/>
    </location>
</feature>
<dbReference type="Pfam" id="PF09976">
    <property type="entry name" value="TPR_21"/>
    <property type="match status" value="1"/>
</dbReference>
<dbReference type="Proteomes" id="UP000281647">
    <property type="component" value="Unassembled WGS sequence"/>
</dbReference>
<protein>
    <submittedName>
        <fullName evidence="3">Tetratricopeptide repeat protein</fullName>
    </submittedName>
</protein>
<name>A0A432V556_9HYPH</name>
<sequence length="221" mass="23788">MSDDSFFREVNDELRKEQAKALWDRFGPLAIALAVFIVLATAAFVAYEYWVESRANRSGDAFSQALTLANDGKNDEALAALETLETDGYGAYPLLARMRAATVLAEKGDFDGAVKEFDAVAADGSIPASIRDIARLRAALLLVDHGSYADVSARVEELTADTATLRHAAREALGLAAWKEGKSADALKLFEQISSDDGAPRNARQRATLMSELIRSSGNAS</sequence>
<evidence type="ECO:0000259" key="2">
    <source>
        <dbReference type="Pfam" id="PF09976"/>
    </source>
</evidence>
<keyword evidence="1" id="KW-0472">Membrane</keyword>
<keyword evidence="1" id="KW-1133">Transmembrane helix</keyword>
<dbReference type="RefSeq" id="WP_128625287.1">
    <property type="nucleotide sequence ID" value="NZ_ML133511.1"/>
</dbReference>
<keyword evidence="1" id="KW-0812">Transmembrane</keyword>
<organism evidence="3 4">
    <name type="scientific">Borborobacter arsenicus</name>
    <dbReference type="NCBI Taxonomy" id="1851146"/>
    <lineage>
        <taxon>Bacteria</taxon>
        <taxon>Pseudomonadati</taxon>
        <taxon>Pseudomonadota</taxon>
        <taxon>Alphaproteobacteria</taxon>
        <taxon>Hyphomicrobiales</taxon>
        <taxon>Phyllobacteriaceae</taxon>
        <taxon>Borborobacter</taxon>
    </lineage>
</organism>
<evidence type="ECO:0000313" key="4">
    <source>
        <dbReference type="Proteomes" id="UP000281647"/>
    </source>
</evidence>
<proteinExistence type="predicted"/>
<evidence type="ECO:0000256" key="1">
    <source>
        <dbReference type="SAM" id="Phobius"/>
    </source>
</evidence>
<dbReference type="InterPro" id="IPR018704">
    <property type="entry name" value="SecYEG/CpoB_TPR"/>
</dbReference>
<gene>
    <name evidence="3" type="ORF">EET67_14100</name>
</gene>
<dbReference type="OrthoDB" id="7173339at2"/>
<accession>A0A432V556</accession>
<evidence type="ECO:0000313" key="3">
    <source>
        <dbReference type="EMBL" id="RUM97276.1"/>
    </source>
</evidence>